<reference evidence="2 3" key="1">
    <citation type="submission" date="2022-04" db="EMBL/GenBank/DDBJ databases">
        <title>Chromosome-level reference genomes for two strains of Caenorhabditis briggsae: an improved platform for comparative genomics.</title>
        <authorList>
            <person name="Stevens L."/>
            <person name="Andersen E."/>
        </authorList>
    </citation>
    <scope>NUCLEOTIDE SEQUENCE [LARGE SCALE GENOMIC DNA]</scope>
    <source>
        <strain evidence="2">VX34</strain>
        <tissue evidence="2">Whole-organism</tissue>
    </source>
</reference>
<dbReference type="InterPro" id="IPR019420">
    <property type="entry name" value="7TM_GPCR_serpentine_rcpt_Srbc"/>
</dbReference>
<evidence type="ECO:0000313" key="2">
    <source>
        <dbReference type="EMBL" id="UMM36435.1"/>
    </source>
</evidence>
<dbReference type="EMBL" id="CP092624">
    <property type="protein sequence ID" value="UMM36435.1"/>
    <property type="molecule type" value="Genomic_DNA"/>
</dbReference>
<keyword evidence="3" id="KW-1185">Reference proteome</keyword>
<dbReference type="AlphaFoldDB" id="A0AAE9F7W3"/>
<organism evidence="2 3">
    <name type="scientific">Caenorhabditis briggsae</name>
    <dbReference type="NCBI Taxonomy" id="6238"/>
    <lineage>
        <taxon>Eukaryota</taxon>
        <taxon>Metazoa</taxon>
        <taxon>Ecdysozoa</taxon>
        <taxon>Nematoda</taxon>
        <taxon>Chromadorea</taxon>
        <taxon>Rhabditida</taxon>
        <taxon>Rhabditina</taxon>
        <taxon>Rhabditomorpha</taxon>
        <taxon>Rhabditoidea</taxon>
        <taxon>Rhabditidae</taxon>
        <taxon>Peloderinae</taxon>
        <taxon>Caenorhabditis</taxon>
    </lineage>
</organism>
<keyword evidence="1" id="KW-0812">Transmembrane</keyword>
<name>A0AAE9F7W3_CAEBR</name>
<keyword evidence="1" id="KW-0472">Membrane</keyword>
<evidence type="ECO:0000313" key="3">
    <source>
        <dbReference type="Proteomes" id="UP000829354"/>
    </source>
</evidence>
<dbReference type="Pfam" id="PF10316">
    <property type="entry name" value="7TM_GPCR_Srbc"/>
    <property type="match status" value="1"/>
</dbReference>
<evidence type="ECO:0000256" key="1">
    <source>
        <dbReference type="SAM" id="Phobius"/>
    </source>
</evidence>
<dbReference type="Proteomes" id="UP000829354">
    <property type="component" value="Chromosome V"/>
</dbReference>
<gene>
    <name evidence="2" type="ORF">L5515_008602</name>
</gene>
<protein>
    <submittedName>
        <fullName evidence="2">Uncharacterized protein</fullName>
    </submittedName>
</protein>
<feature type="transmembrane region" description="Helical" evidence="1">
    <location>
        <begin position="64"/>
        <end position="86"/>
    </location>
</feature>
<accession>A0AAE9F7W3</accession>
<sequence length="121" mass="13461">MFTENCMFYYTDPFSGFCSGITDVLVFSLGCPVQLTAHPGCMALGCMAGPCFAHYATINRTTDYWFLLCMFNITIFDCIPFAINIIRGSDNFGPFISTLNMLGACFESVVVSKIFETYQLS</sequence>
<keyword evidence="1" id="KW-1133">Transmembrane helix</keyword>
<proteinExistence type="predicted"/>